<sequence>MKENLVETLKQGLLLGTLLLLCSLTALRLAAPEEIGPVWSLFPAVLLGYMAAGCLLHLLRGLAARLDSSFFRGAAALAWCYIFLFCLFSLAHLFPRSIQVMFLTSTAVLLLLWEAEYRYLKSVAKDLNSGAAGRILLIDLEKKPVTPEEFFAVLETYCQKSSIALEYIKKDIPATVRLNGRLHTVALTESYMYGGPGWSLEIQEIL</sequence>
<dbReference type="EMBL" id="JACOPB010000005">
    <property type="protein sequence ID" value="MBC5709037.1"/>
    <property type="molecule type" value="Genomic_DNA"/>
</dbReference>
<feature type="transmembrane region" description="Helical" evidence="1">
    <location>
        <begin position="71"/>
        <end position="91"/>
    </location>
</feature>
<feature type="transmembrane region" description="Helical" evidence="1">
    <location>
        <begin position="40"/>
        <end position="59"/>
    </location>
</feature>
<protein>
    <submittedName>
        <fullName evidence="2">DUF4318 domain-containing protein</fullName>
    </submittedName>
</protein>
<name>A0ABR7H780_9FIRM</name>
<organism evidence="2 3">
    <name type="scientific">Hungatella hominis</name>
    <dbReference type="NCBI Taxonomy" id="2763050"/>
    <lineage>
        <taxon>Bacteria</taxon>
        <taxon>Bacillati</taxon>
        <taxon>Bacillota</taxon>
        <taxon>Clostridia</taxon>
        <taxon>Lachnospirales</taxon>
        <taxon>Lachnospiraceae</taxon>
        <taxon>Hungatella</taxon>
    </lineage>
</organism>
<keyword evidence="3" id="KW-1185">Reference proteome</keyword>
<keyword evidence="1" id="KW-0812">Transmembrane</keyword>
<proteinExistence type="predicted"/>
<dbReference type="RefSeq" id="WP_187022120.1">
    <property type="nucleotide sequence ID" value="NZ_JACOPB010000005.1"/>
</dbReference>
<gene>
    <name evidence="2" type="ORF">H8S75_13845</name>
</gene>
<reference evidence="2 3" key="1">
    <citation type="submission" date="2020-08" db="EMBL/GenBank/DDBJ databases">
        <title>Genome public.</title>
        <authorList>
            <person name="Liu C."/>
            <person name="Sun Q."/>
        </authorList>
    </citation>
    <scope>NUCLEOTIDE SEQUENCE [LARGE SCALE GENOMIC DNA]</scope>
    <source>
        <strain evidence="2 3">NSJ-66</strain>
    </source>
</reference>
<keyword evidence="1" id="KW-0472">Membrane</keyword>
<comment type="caution">
    <text evidence="2">The sequence shown here is derived from an EMBL/GenBank/DDBJ whole genome shotgun (WGS) entry which is preliminary data.</text>
</comment>
<dbReference type="Proteomes" id="UP000634672">
    <property type="component" value="Unassembled WGS sequence"/>
</dbReference>
<accession>A0ABR7H780</accession>
<evidence type="ECO:0000256" key="1">
    <source>
        <dbReference type="SAM" id="Phobius"/>
    </source>
</evidence>
<evidence type="ECO:0000313" key="2">
    <source>
        <dbReference type="EMBL" id="MBC5709037.1"/>
    </source>
</evidence>
<evidence type="ECO:0000313" key="3">
    <source>
        <dbReference type="Proteomes" id="UP000634672"/>
    </source>
</evidence>
<keyword evidence="1" id="KW-1133">Transmembrane helix</keyword>